<keyword evidence="6" id="KW-1185">Reference proteome</keyword>
<dbReference type="Pfam" id="PF11800">
    <property type="entry name" value="RP-C_C"/>
    <property type="match status" value="1"/>
</dbReference>
<evidence type="ECO:0000259" key="4">
    <source>
        <dbReference type="Pfam" id="PF11800"/>
    </source>
</evidence>
<reference evidence="5" key="1">
    <citation type="submission" date="2021-02" db="EMBL/GenBank/DDBJ databases">
        <title>Skermanella TT6 skin isolate.</title>
        <authorList>
            <person name="Lee K."/>
            <person name="Ganzorig M."/>
        </authorList>
    </citation>
    <scope>NUCLEOTIDE SEQUENCE</scope>
    <source>
        <strain evidence="5">TT6</strain>
    </source>
</reference>
<feature type="domain" description="Plasmid replication protein C C-terminal" evidence="4">
    <location>
        <begin position="296"/>
        <end position="396"/>
    </location>
</feature>
<accession>A0ABX7BHE5</accession>
<feature type="region of interest" description="Disordered" evidence="2">
    <location>
        <begin position="244"/>
        <end position="287"/>
    </location>
</feature>
<dbReference type="InterPro" id="IPR005090">
    <property type="entry name" value="RepC_N"/>
</dbReference>
<keyword evidence="5" id="KW-0614">Plasmid</keyword>
<dbReference type="NCBIfam" id="NF010396">
    <property type="entry name" value="PRK13824.1"/>
    <property type="match status" value="1"/>
</dbReference>
<dbReference type="Pfam" id="PF03428">
    <property type="entry name" value="RP-C"/>
    <property type="match status" value="1"/>
</dbReference>
<dbReference type="InterPro" id="IPR047611">
    <property type="entry name" value="RepABC_RepC"/>
</dbReference>
<dbReference type="InterPro" id="IPR021760">
    <property type="entry name" value="RepC_C"/>
</dbReference>
<name>A0ABX7BHE5_9PROT</name>
<feature type="coiled-coil region" evidence="1">
    <location>
        <begin position="158"/>
        <end position="185"/>
    </location>
</feature>
<dbReference type="NCBIfam" id="NF040974">
    <property type="entry name" value="RepABC_RepC"/>
    <property type="match status" value="1"/>
</dbReference>
<feature type="domain" description="Plasmid replication protein C N-terminal" evidence="3">
    <location>
        <begin position="13"/>
        <end position="186"/>
    </location>
</feature>
<keyword evidence="1" id="KW-0175">Coiled coil</keyword>
<dbReference type="EMBL" id="CP067423">
    <property type="protein sequence ID" value="QQP93794.1"/>
    <property type="molecule type" value="Genomic_DNA"/>
</dbReference>
<gene>
    <name evidence="5" type="ORF">IGS68_34270</name>
</gene>
<dbReference type="SUPFAM" id="SSF46785">
    <property type="entry name" value="Winged helix' DNA-binding domain"/>
    <property type="match status" value="1"/>
</dbReference>
<feature type="compositionally biased region" description="Basic and acidic residues" evidence="2">
    <location>
        <begin position="402"/>
        <end position="425"/>
    </location>
</feature>
<dbReference type="RefSeq" id="WP_154386551.1">
    <property type="nucleotide sequence ID" value="NZ_CP067423.1"/>
</dbReference>
<dbReference type="CDD" id="cd00090">
    <property type="entry name" value="HTH_ARSR"/>
    <property type="match status" value="1"/>
</dbReference>
<evidence type="ECO:0000313" key="6">
    <source>
        <dbReference type="Proteomes" id="UP000595197"/>
    </source>
</evidence>
<sequence length="438" mass="48348">MQTHTPTTPFGRRTMSLGMMASQAVAKSAPAGAQVQKWKVFQTIREARELIGATDRALAILNALLSFHPETELTGDGELIVWPSNEQLMARANGMPATTLRRHLAVLVDCGLIIRRDSPNGKRFARKGRGGQVEQAYGFDLAPIVARAGEFKELADTVRAEKNALRIAKERLTLLRRDIVKLIETGIEENVPGNWGRVYQTYQAIVCRLPRSAPRQLIEDICCDLHGLYTEILEVLESFAKTQNPDANESHSGRHIQNSNPDSIFESEDRSRNKNEAGGSAAETDNVRSLPKRELPLGIVLDACPNLRELTQGGEIRHWRDFLAAAELARPMLAISPSAWRDACEVMGEQHAAITLAAIYQRSDQINSAGGYLRSLTDKARDGKFSTWPMIMALLRAKLDADKSAEKTGHEPRSGGESGEGRLEVSEALLRSLNKPRS</sequence>
<organism evidence="5 6">
    <name type="scientific">Skermanella cutis</name>
    <dbReference type="NCBI Taxonomy" id="2775420"/>
    <lineage>
        <taxon>Bacteria</taxon>
        <taxon>Pseudomonadati</taxon>
        <taxon>Pseudomonadota</taxon>
        <taxon>Alphaproteobacteria</taxon>
        <taxon>Rhodospirillales</taxon>
        <taxon>Azospirillaceae</taxon>
        <taxon>Skermanella</taxon>
    </lineage>
</organism>
<evidence type="ECO:0000256" key="1">
    <source>
        <dbReference type="SAM" id="Coils"/>
    </source>
</evidence>
<feature type="region of interest" description="Disordered" evidence="2">
    <location>
        <begin position="402"/>
        <end position="438"/>
    </location>
</feature>
<proteinExistence type="predicted"/>
<dbReference type="InterPro" id="IPR036390">
    <property type="entry name" value="WH_DNA-bd_sf"/>
</dbReference>
<evidence type="ECO:0000313" key="5">
    <source>
        <dbReference type="EMBL" id="QQP93794.1"/>
    </source>
</evidence>
<dbReference type="InterPro" id="IPR011991">
    <property type="entry name" value="ArsR-like_HTH"/>
</dbReference>
<geneLocation type="plasmid" evidence="5 6">
    <name>pTT6-3</name>
</geneLocation>
<evidence type="ECO:0000259" key="3">
    <source>
        <dbReference type="Pfam" id="PF03428"/>
    </source>
</evidence>
<dbReference type="Proteomes" id="UP000595197">
    <property type="component" value="Plasmid pTT6-3"/>
</dbReference>
<evidence type="ECO:0000256" key="2">
    <source>
        <dbReference type="SAM" id="MobiDB-lite"/>
    </source>
</evidence>
<protein>
    <submittedName>
        <fullName evidence="5">Replication initiation protein RepC</fullName>
    </submittedName>
</protein>